<name>A0A8T0T4E4_PANVG</name>
<sequence length="274" mass="31016">MPRPTLSVMFSEFNPSEVDDATDNGTRLGIGGYGSVYKAELRKTIVAIKANDYRSKQGRREFDQEVEILRHVRHENLVKLIGVCSMRLALIYEFLPNGTLEHRLAGGEMFSWVERIRVAMSICSALEFLHNVRPAPIAHGDLKPGNILFDERYVCKLGDFGISRPLKYRSDTATPGHTTKEGKGTRYYIDPEFIRSGRLTPRSDVYAFGIIMLQLVTGRDPPENLRTQVEENLSEHLVDTRLNLDDKSRLDAMEMTTGESVPTLQLKCVRCLNP</sequence>
<keyword evidence="4 8" id="KW-0547">Nucleotide-binding</keyword>
<accession>A0A8T0T4E4</accession>
<gene>
    <name evidence="11" type="ORF">PVAP13_4NG051501</name>
</gene>
<dbReference type="Gene3D" id="1.10.510.10">
    <property type="entry name" value="Transferase(Phosphotransferase) domain 1"/>
    <property type="match status" value="1"/>
</dbReference>
<proteinExistence type="inferred from homology"/>
<dbReference type="GO" id="GO:0004674">
    <property type="term" value="F:protein serine/threonine kinase activity"/>
    <property type="evidence" value="ECO:0007669"/>
    <property type="project" value="UniProtKB-KW"/>
</dbReference>
<dbReference type="GO" id="GO:0061630">
    <property type="term" value="F:ubiquitin protein ligase activity"/>
    <property type="evidence" value="ECO:0007669"/>
    <property type="project" value="UniProtKB-EC"/>
</dbReference>
<comment type="similarity">
    <text evidence="9">Belongs to the protein kinase superfamily.</text>
</comment>
<feature type="binding site" evidence="8">
    <location>
        <position position="49"/>
    </location>
    <ligand>
        <name>ATP</name>
        <dbReference type="ChEBI" id="CHEBI:30616"/>
    </ligand>
</feature>
<dbReference type="InterPro" id="IPR008271">
    <property type="entry name" value="Ser/Thr_kinase_AS"/>
</dbReference>
<comment type="caution">
    <text evidence="11">The sequence shown here is derived from an EMBL/GenBank/DDBJ whole genome shotgun (WGS) entry which is preliminary data.</text>
</comment>
<dbReference type="PIRSF" id="PIRSF000654">
    <property type="entry name" value="Integrin-linked_kinase"/>
    <property type="match status" value="1"/>
</dbReference>
<dbReference type="InterPro" id="IPR017441">
    <property type="entry name" value="Protein_kinase_ATP_BS"/>
</dbReference>
<dbReference type="PROSITE" id="PS00107">
    <property type="entry name" value="PROTEIN_KINASE_ATP"/>
    <property type="match status" value="1"/>
</dbReference>
<organism evidence="11 12">
    <name type="scientific">Panicum virgatum</name>
    <name type="common">Blackwell switchgrass</name>
    <dbReference type="NCBI Taxonomy" id="38727"/>
    <lineage>
        <taxon>Eukaryota</taxon>
        <taxon>Viridiplantae</taxon>
        <taxon>Streptophyta</taxon>
        <taxon>Embryophyta</taxon>
        <taxon>Tracheophyta</taxon>
        <taxon>Spermatophyta</taxon>
        <taxon>Magnoliopsida</taxon>
        <taxon>Liliopsida</taxon>
        <taxon>Poales</taxon>
        <taxon>Poaceae</taxon>
        <taxon>PACMAD clade</taxon>
        <taxon>Panicoideae</taxon>
        <taxon>Panicodae</taxon>
        <taxon>Paniceae</taxon>
        <taxon>Panicinae</taxon>
        <taxon>Panicum</taxon>
        <taxon>Panicum sect. Hiantes</taxon>
    </lineage>
</organism>
<evidence type="ECO:0000259" key="10">
    <source>
        <dbReference type="PROSITE" id="PS50011"/>
    </source>
</evidence>
<keyword evidence="7 8" id="KW-0067">ATP-binding</keyword>
<keyword evidence="5" id="KW-0418">Kinase</keyword>
<evidence type="ECO:0000256" key="4">
    <source>
        <dbReference type="ARBA" id="ARBA00022741"/>
    </source>
</evidence>
<dbReference type="PROSITE" id="PS00108">
    <property type="entry name" value="PROTEIN_KINASE_ST"/>
    <property type="match status" value="1"/>
</dbReference>
<dbReference type="EC" id="2.3.2.27" evidence="2"/>
<evidence type="ECO:0000256" key="8">
    <source>
        <dbReference type="PROSITE-ProRule" id="PRU10141"/>
    </source>
</evidence>
<feature type="domain" description="Protein kinase" evidence="10">
    <location>
        <begin position="22"/>
        <end position="274"/>
    </location>
</feature>
<dbReference type="SMART" id="SM00220">
    <property type="entry name" value="S_TKc"/>
    <property type="match status" value="1"/>
</dbReference>
<dbReference type="AlphaFoldDB" id="A0A8T0T4E4"/>
<keyword evidence="3" id="KW-0808">Transferase</keyword>
<evidence type="ECO:0000313" key="12">
    <source>
        <dbReference type="Proteomes" id="UP000823388"/>
    </source>
</evidence>
<evidence type="ECO:0000313" key="11">
    <source>
        <dbReference type="EMBL" id="KAG2604085.1"/>
    </source>
</evidence>
<evidence type="ECO:0000256" key="9">
    <source>
        <dbReference type="RuleBase" id="RU000304"/>
    </source>
</evidence>
<dbReference type="EMBL" id="CM029044">
    <property type="protein sequence ID" value="KAG2604085.1"/>
    <property type="molecule type" value="Genomic_DNA"/>
</dbReference>
<evidence type="ECO:0000256" key="7">
    <source>
        <dbReference type="ARBA" id="ARBA00022840"/>
    </source>
</evidence>
<reference evidence="11" key="1">
    <citation type="submission" date="2020-05" db="EMBL/GenBank/DDBJ databases">
        <title>WGS assembly of Panicum virgatum.</title>
        <authorList>
            <person name="Lovell J.T."/>
            <person name="Jenkins J."/>
            <person name="Shu S."/>
            <person name="Juenger T.E."/>
            <person name="Schmutz J."/>
        </authorList>
    </citation>
    <scope>NUCLEOTIDE SEQUENCE</scope>
    <source>
        <strain evidence="11">AP13</strain>
    </source>
</reference>
<dbReference type="PROSITE" id="PS50011">
    <property type="entry name" value="PROTEIN_KINASE_DOM"/>
    <property type="match status" value="1"/>
</dbReference>
<comment type="catalytic activity">
    <reaction evidence="1">
        <text>S-ubiquitinyl-[E2 ubiquitin-conjugating enzyme]-L-cysteine + [acceptor protein]-L-lysine = [E2 ubiquitin-conjugating enzyme]-L-cysteine + N(6)-ubiquitinyl-[acceptor protein]-L-lysine.</text>
        <dbReference type="EC" id="2.3.2.27"/>
    </reaction>
</comment>
<dbReference type="GO" id="GO:0005524">
    <property type="term" value="F:ATP binding"/>
    <property type="evidence" value="ECO:0007669"/>
    <property type="project" value="UniProtKB-UniRule"/>
</dbReference>
<keyword evidence="9" id="KW-0723">Serine/threonine-protein kinase</keyword>
<evidence type="ECO:0000256" key="5">
    <source>
        <dbReference type="ARBA" id="ARBA00022777"/>
    </source>
</evidence>
<evidence type="ECO:0000256" key="6">
    <source>
        <dbReference type="ARBA" id="ARBA00022786"/>
    </source>
</evidence>
<dbReference type="SUPFAM" id="SSF56112">
    <property type="entry name" value="Protein kinase-like (PK-like)"/>
    <property type="match status" value="1"/>
</dbReference>
<keyword evidence="12" id="KW-1185">Reference proteome</keyword>
<dbReference type="PANTHER" id="PTHR45647">
    <property type="entry name" value="OS02G0152300 PROTEIN"/>
    <property type="match status" value="1"/>
</dbReference>
<evidence type="ECO:0000256" key="2">
    <source>
        <dbReference type="ARBA" id="ARBA00012483"/>
    </source>
</evidence>
<dbReference type="InterPro" id="IPR011009">
    <property type="entry name" value="Kinase-like_dom_sf"/>
</dbReference>
<protein>
    <recommendedName>
        <fullName evidence="2">RING-type E3 ubiquitin transferase</fullName>
        <ecNumber evidence="2">2.3.2.27</ecNumber>
    </recommendedName>
</protein>
<dbReference type="Proteomes" id="UP000823388">
    <property type="component" value="Chromosome 4N"/>
</dbReference>
<dbReference type="InterPro" id="IPR051348">
    <property type="entry name" value="U-box_ubiquitin_ligases"/>
</dbReference>
<keyword evidence="6" id="KW-0833">Ubl conjugation pathway</keyword>
<dbReference type="PANTHER" id="PTHR45647:SF154">
    <property type="entry name" value="OS11G0618300 PROTEIN"/>
    <property type="match status" value="1"/>
</dbReference>
<dbReference type="Pfam" id="PF00069">
    <property type="entry name" value="Pkinase"/>
    <property type="match status" value="1"/>
</dbReference>
<evidence type="ECO:0000256" key="3">
    <source>
        <dbReference type="ARBA" id="ARBA00022679"/>
    </source>
</evidence>
<dbReference type="InterPro" id="IPR000719">
    <property type="entry name" value="Prot_kinase_dom"/>
</dbReference>
<evidence type="ECO:0000256" key="1">
    <source>
        <dbReference type="ARBA" id="ARBA00000900"/>
    </source>
</evidence>